<dbReference type="Proteomes" id="UP000015620">
    <property type="component" value="Chromosome"/>
</dbReference>
<dbReference type="AlphaFoldDB" id="S6A555"/>
<sequence>MTKILFYSNIYTLNFKTYGRCFMTTKIFLTSGKGLTPGSSL</sequence>
<keyword evidence="2" id="KW-1185">Reference proteome</keyword>
<gene>
    <name evidence="1" type="ORF">TPE_2609</name>
</gene>
<evidence type="ECO:0000313" key="1">
    <source>
        <dbReference type="EMBL" id="AGT45081.1"/>
    </source>
</evidence>
<dbReference type="HOGENOM" id="CLU_3278217_0_0_12"/>
<evidence type="ECO:0000313" key="2">
    <source>
        <dbReference type="Proteomes" id="UP000015620"/>
    </source>
</evidence>
<accession>S6A555</accession>
<name>S6A555_9SPIR</name>
<reference evidence="1 2" key="1">
    <citation type="journal article" date="2013" name="PLoS ONE">
        <title>Genome-Wide Relatedness of Treponema pedis, from Gingiva and Necrotic Skin Lesions of Pigs, with the Human Oral Pathogen Treponema denticola.</title>
        <authorList>
            <person name="Svartstrom O."/>
            <person name="Mushtaq M."/>
            <person name="Pringle M."/>
            <person name="Segerman B."/>
        </authorList>
    </citation>
    <scope>NUCLEOTIDE SEQUENCE [LARGE SCALE GENOMIC DNA]</scope>
    <source>
        <strain evidence="1">T A4</strain>
    </source>
</reference>
<dbReference type="EMBL" id="CP004120">
    <property type="protein sequence ID" value="AGT45081.1"/>
    <property type="molecule type" value="Genomic_DNA"/>
</dbReference>
<dbReference type="KEGG" id="tped:TPE_2609"/>
<dbReference type="STRING" id="1291379.TPE_2609"/>
<dbReference type="PATRIC" id="fig|1291379.3.peg.2580"/>
<proteinExistence type="predicted"/>
<organism evidence="1 2">
    <name type="scientific">Treponema pedis str. T A4</name>
    <dbReference type="NCBI Taxonomy" id="1291379"/>
    <lineage>
        <taxon>Bacteria</taxon>
        <taxon>Pseudomonadati</taxon>
        <taxon>Spirochaetota</taxon>
        <taxon>Spirochaetia</taxon>
        <taxon>Spirochaetales</taxon>
        <taxon>Treponemataceae</taxon>
        <taxon>Treponema</taxon>
    </lineage>
</organism>
<protein>
    <submittedName>
        <fullName evidence="1">Uncharacterized protein</fullName>
    </submittedName>
</protein>